<sequence length="227" mass="22080">MPNTTIRRAGLAGVLVAAGGLLAGPGTAQAAPLSGAAAAGLAGVADAGGAAFTKGTSTITISPVAPCSVDGPETEASGAALSSGVAFGSGKSSCTTKITDPATSRTETTSTTTGKNFELSALVGARGPRVKLGSYTVTCTGMQRQTSANWSYSGLSGITGLPSPIPVNYAKPLTRPDGTVLATAVFNAQTTPGNGSIGLTMLRIDFTPASGISGSVSVGRTACSPTP</sequence>
<protein>
    <recommendedName>
        <fullName evidence="5">Ig-like domain-containing protein</fullName>
    </recommendedName>
</protein>
<feature type="region of interest" description="Disordered" evidence="1">
    <location>
        <begin position="84"/>
        <end position="112"/>
    </location>
</feature>
<dbReference type="AlphaFoldDB" id="A0A2A9FBE0"/>
<evidence type="ECO:0000313" key="3">
    <source>
        <dbReference type="EMBL" id="PFG47735.1"/>
    </source>
</evidence>
<evidence type="ECO:0000256" key="1">
    <source>
        <dbReference type="SAM" id="MobiDB-lite"/>
    </source>
</evidence>
<feature type="chain" id="PRO_5012382823" description="Ig-like domain-containing protein" evidence="2">
    <location>
        <begin position="31"/>
        <end position="227"/>
    </location>
</feature>
<reference evidence="3 4" key="1">
    <citation type="submission" date="2017-10" db="EMBL/GenBank/DDBJ databases">
        <title>Sequencing the genomes of 1000 actinobacteria strains.</title>
        <authorList>
            <person name="Klenk H.-P."/>
        </authorList>
    </citation>
    <scope>NUCLEOTIDE SEQUENCE [LARGE SCALE GENOMIC DNA]</scope>
    <source>
        <strain evidence="3 4">DSM 46092</strain>
    </source>
</reference>
<comment type="caution">
    <text evidence="3">The sequence shown here is derived from an EMBL/GenBank/DDBJ whole genome shotgun (WGS) entry which is preliminary data.</text>
</comment>
<accession>A0A2A9FBE0</accession>
<proteinExistence type="predicted"/>
<dbReference type="Proteomes" id="UP000243542">
    <property type="component" value="Unassembled WGS sequence"/>
</dbReference>
<keyword evidence="4" id="KW-1185">Reference proteome</keyword>
<keyword evidence="2" id="KW-0732">Signal</keyword>
<evidence type="ECO:0000256" key="2">
    <source>
        <dbReference type="SAM" id="SignalP"/>
    </source>
</evidence>
<feature type="signal peptide" evidence="2">
    <location>
        <begin position="1"/>
        <end position="30"/>
    </location>
</feature>
<evidence type="ECO:0008006" key="5">
    <source>
        <dbReference type="Google" id="ProtNLM"/>
    </source>
</evidence>
<gene>
    <name evidence="3" type="ORF">ATK36_2789</name>
</gene>
<evidence type="ECO:0000313" key="4">
    <source>
        <dbReference type="Proteomes" id="UP000243542"/>
    </source>
</evidence>
<dbReference type="PROSITE" id="PS51318">
    <property type="entry name" value="TAT"/>
    <property type="match status" value="1"/>
</dbReference>
<dbReference type="EMBL" id="PDJK01000002">
    <property type="protein sequence ID" value="PFG47735.1"/>
    <property type="molecule type" value="Genomic_DNA"/>
</dbReference>
<feature type="compositionally biased region" description="Polar residues" evidence="1">
    <location>
        <begin position="90"/>
        <end position="102"/>
    </location>
</feature>
<organism evidence="3 4">
    <name type="scientific">Amycolatopsis sulphurea</name>
    <dbReference type="NCBI Taxonomy" id="76022"/>
    <lineage>
        <taxon>Bacteria</taxon>
        <taxon>Bacillati</taxon>
        <taxon>Actinomycetota</taxon>
        <taxon>Actinomycetes</taxon>
        <taxon>Pseudonocardiales</taxon>
        <taxon>Pseudonocardiaceae</taxon>
        <taxon>Amycolatopsis</taxon>
    </lineage>
</organism>
<name>A0A2A9FBE0_9PSEU</name>
<feature type="compositionally biased region" description="Low complexity" evidence="1">
    <location>
        <begin position="103"/>
        <end position="112"/>
    </location>
</feature>
<dbReference type="RefSeq" id="WP_098511725.1">
    <property type="nucleotide sequence ID" value="NZ_JBIAKZ010000014.1"/>
</dbReference>
<dbReference type="InterPro" id="IPR006311">
    <property type="entry name" value="TAT_signal"/>
</dbReference>